<dbReference type="InterPro" id="IPR002575">
    <property type="entry name" value="Aminoglycoside_PTrfase"/>
</dbReference>
<dbReference type="SUPFAM" id="SSF56112">
    <property type="entry name" value="Protein kinase-like (PK-like)"/>
    <property type="match status" value="1"/>
</dbReference>
<name>A0A164ZXM4_XYLHT</name>
<accession>A0A164ZXM4</accession>
<dbReference type="CDD" id="cd05120">
    <property type="entry name" value="APH_ChoK_like"/>
    <property type="match status" value="1"/>
</dbReference>
<dbReference type="PANTHER" id="PTHR36091:SF2">
    <property type="entry name" value="AMINOGLYCOSIDE PHOSPHOTRANSFERASE DOMAIN-CONTAINING PROTEIN"/>
    <property type="match status" value="1"/>
</dbReference>
<reference evidence="2 3" key="1">
    <citation type="journal article" date="2016" name="Fungal Biol.">
        <title>The genome of Xylona heveae provides a window into fungal endophytism.</title>
        <authorList>
            <person name="Gazis R."/>
            <person name="Kuo A."/>
            <person name="Riley R."/>
            <person name="LaButti K."/>
            <person name="Lipzen A."/>
            <person name="Lin J."/>
            <person name="Amirebrahimi M."/>
            <person name="Hesse C.N."/>
            <person name="Spatafora J.W."/>
            <person name="Henrissat B."/>
            <person name="Hainaut M."/>
            <person name="Grigoriev I.V."/>
            <person name="Hibbett D.S."/>
        </authorList>
    </citation>
    <scope>NUCLEOTIDE SEQUENCE [LARGE SCALE GENOMIC DNA]</scope>
    <source>
        <strain evidence="2 3">TC161</strain>
    </source>
</reference>
<sequence length="525" mass="60305">MKTKFNEDKRSRERYVEFNPSALRHVAAKATGRDYCENSRIYKVAEGGFNKVFLLETDDGREVVARIPTPISGPPHYSTASEVATINFLRNVLQIPVPRILDYSPSLMNNPVGAEYIIMERVQGESLASRWLTLSTDEVKHIMTQIAEIEQKMFDYKFPGYGCLYHKHDIEDEENHLSLQVEDFCIGPVATRQFWHDERGMMEVDRGPWTSAEDAMTAAARRELSHLRHHAKPKPRQTFLLPTDYDIDPREHASLLSKFLQLAPFLVPAAEKTYLQQQHNHSTLRHPDLSLANILLVPGSTQIASIIDWQDATILPLFIQSGYPDFCEHDTSRPQSLKIPTLPEEYYRMSEQEQIKTMVNFRLEEANLYYTAATGIHNKKHLNALRTIPHLGMRQYLIQQTAYPWDADVINLRAALVGITDPDIWSTGISSLPCPVSFSKEERKAAMDESSEWNESEALLSRVRSELGIDLEGGTEPENFEWAAQKNAELRLEMLRQCDVHEREICWRNWPYKDDEDVSSPPHLD</sequence>
<dbReference type="GO" id="GO:0005739">
    <property type="term" value="C:mitochondrion"/>
    <property type="evidence" value="ECO:0007669"/>
    <property type="project" value="TreeGrafter"/>
</dbReference>
<keyword evidence="2" id="KW-0808">Transferase</keyword>
<evidence type="ECO:0000313" key="2">
    <source>
        <dbReference type="EMBL" id="KZF19666.1"/>
    </source>
</evidence>
<feature type="domain" description="Aminoglycoside phosphotransferase" evidence="1">
    <location>
        <begin position="46"/>
        <end position="315"/>
    </location>
</feature>
<dbReference type="GeneID" id="28899635"/>
<gene>
    <name evidence="2" type="ORF">L228DRAFT_263530</name>
</gene>
<dbReference type="AlphaFoldDB" id="A0A164ZXM4"/>
<evidence type="ECO:0000259" key="1">
    <source>
        <dbReference type="Pfam" id="PF01636"/>
    </source>
</evidence>
<dbReference type="Proteomes" id="UP000076632">
    <property type="component" value="Unassembled WGS sequence"/>
</dbReference>
<protein>
    <submittedName>
        <fullName evidence="2">Phosphotransferase enzyme family protein</fullName>
    </submittedName>
</protein>
<dbReference type="EMBL" id="KV407465">
    <property type="protein sequence ID" value="KZF19666.1"/>
    <property type="molecule type" value="Genomic_DNA"/>
</dbReference>
<dbReference type="PANTHER" id="PTHR36091">
    <property type="entry name" value="ALTERED INHERITANCE OF MITOCHONDRIA PROTEIN 9, MITOCHONDRIAL"/>
    <property type="match status" value="1"/>
</dbReference>
<dbReference type="RefSeq" id="XP_018185221.1">
    <property type="nucleotide sequence ID" value="XM_018334498.1"/>
</dbReference>
<dbReference type="Pfam" id="PF01636">
    <property type="entry name" value="APH"/>
    <property type="match status" value="1"/>
</dbReference>
<dbReference type="FunCoup" id="A0A164ZXM4">
    <property type="interactions" value="15"/>
</dbReference>
<dbReference type="GO" id="GO:0016740">
    <property type="term" value="F:transferase activity"/>
    <property type="evidence" value="ECO:0007669"/>
    <property type="project" value="UniProtKB-KW"/>
</dbReference>
<organism evidence="2 3">
    <name type="scientific">Xylona heveae (strain CBS 132557 / TC161)</name>
    <dbReference type="NCBI Taxonomy" id="1328760"/>
    <lineage>
        <taxon>Eukaryota</taxon>
        <taxon>Fungi</taxon>
        <taxon>Dikarya</taxon>
        <taxon>Ascomycota</taxon>
        <taxon>Pezizomycotina</taxon>
        <taxon>Xylonomycetes</taxon>
        <taxon>Xylonales</taxon>
        <taxon>Xylonaceae</taxon>
        <taxon>Xylona</taxon>
    </lineage>
</organism>
<dbReference type="OrthoDB" id="10003767at2759"/>
<dbReference type="InterPro" id="IPR051035">
    <property type="entry name" value="Mito_inheritance_9"/>
</dbReference>
<dbReference type="InterPro" id="IPR011009">
    <property type="entry name" value="Kinase-like_dom_sf"/>
</dbReference>
<evidence type="ECO:0000313" key="3">
    <source>
        <dbReference type="Proteomes" id="UP000076632"/>
    </source>
</evidence>
<dbReference type="OMA" id="CEHDSSQ"/>
<dbReference type="InParanoid" id="A0A164ZXM4"/>
<proteinExistence type="predicted"/>
<keyword evidence="3" id="KW-1185">Reference proteome</keyword>